<evidence type="ECO:0000256" key="9">
    <source>
        <dbReference type="ARBA" id="ARBA00049318"/>
    </source>
</evidence>
<evidence type="ECO:0000256" key="3">
    <source>
        <dbReference type="ARBA" id="ARBA00010231"/>
    </source>
</evidence>
<evidence type="ECO:0000313" key="15">
    <source>
        <dbReference type="Proteomes" id="UP000026961"/>
    </source>
</evidence>
<evidence type="ECO:0000259" key="13">
    <source>
        <dbReference type="Pfam" id="PF02880"/>
    </source>
</evidence>
<dbReference type="PANTHER" id="PTHR42946:SF2">
    <property type="entry name" value="PHOSPHOGLUCOMUTASE (ALPHA-D-GLUCOSE-1,6-BISPHOSPHATE-DEPENDENT)"/>
    <property type="match status" value="1"/>
</dbReference>
<dbReference type="GO" id="GO:0004615">
    <property type="term" value="F:phosphomannomutase activity"/>
    <property type="evidence" value="ECO:0007669"/>
    <property type="project" value="TreeGrafter"/>
</dbReference>
<evidence type="ECO:0000256" key="2">
    <source>
        <dbReference type="ARBA" id="ARBA00001946"/>
    </source>
</evidence>
<dbReference type="EC" id="5.4.2.2" evidence="5"/>
<organism evidence="14">
    <name type="scientific">Oryza glumipatula</name>
    <dbReference type="NCBI Taxonomy" id="40148"/>
    <lineage>
        <taxon>Eukaryota</taxon>
        <taxon>Viridiplantae</taxon>
        <taxon>Streptophyta</taxon>
        <taxon>Embryophyta</taxon>
        <taxon>Tracheophyta</taxon>
        <taxon>Spermatophyta</taxon>
        <taxon>Magnoliopsida</taxon>
        <taxon>Liliopsida</taxon>
        <taxon>Poales</taxon>
        <taxon>Poaceae</taxon>
        <taxon>BOP clade</taxon>
        <taxon>Oryzoideae</taxon>
        <taxon>Oryzeae</taxon>
        <taxon>Oryzinae</taxon>
        <taxon>Oryza</taxon>
    </lineage>
</organism>
<dbReference type="SUPFAM" id="SSF53738">
    <property type="entry name" value="Phosphoglucomutase, first 3 domains"/>
    <property type="match status" value="3"/>
</dbReference>
<dbReference type="PRINTS" id="PR00509">
    <property type="entry name" value="PGMPMM"/>
</dbReference>
<dbReference type="EnsemblPlants" id="OGLUM06G16020.1">
    <property type="protein sequence ID" value="OGLUM06G16020.1"/>
    <property type="gene ID" value="OGLUM06G16020"/>
</dbReference>
<dbReference type="GO" id="GO:0004614">
    <property type="term" value="F:phosphoglucomutase activity"/>
    <property type="evidence" value="ECO:0007669"/>
    <property type="project" value="UniProtKB-EC"/>
</dbReference>
<feature type="domain" description="Alpha-D-phosphohexomutase alpha/beta/alpha" evidence="11">
    <location>
        <begin position="83"/>
        <end position="218"/>
    </location>
</feature>
<dbReference type="GO" id="GO:0009570">
    <property type="term" value="C:chloroplast stroma"/>
    <property type="evidence" value="ECO:0007669"/>
    <property type="project" value="TreeGrafter"/>
</dbReference>
<protein>
    <recommendedName>
        <fullName evidence="5">phosphoglucomutase (alpha-D-glucose-1,6-bisphosphate-dependent)</fullName>
        <ecNumber evidence="5">5.4.2.2</ecNumber>
    </recommendedName>
</protein>
<comment type="similarity">
    <text evidence="3">Belongs to the phosphohexose mutase family.</text>
</comment>
<evidence type="ECO:0000259" key="11">
    <source>
        <dbReference type="Pfam" id="PF02878"/>
    </source>
</evidence>
<dbReference type="STRING" id="40148.A0A0E0A9P6"/>
<feature type="domain" description="Alpha-D-phosphohexomutase alpha/beta/alpha" evidence="12">
    <location>
        <begin position="292"/>
        <end position="375"/>
    </location>
</feature>
<name>A0A0E0A9P6_9ORYZ</name>
<comment type="catalytic activity">
    <reaction evidence="1">
        <text>alpha-D-glucose 1-phosphate = alpha-D-glucose 6-phosphate</text>
        <dbReference type="Rhea" id="RHEA:23536"/>
        <dbReference type="ChEBI" id="CHEBI:58225"/>
        <dbReference type="ChEBI" id="CHEBI:58601"/>
        <dbReference type="EC" id="5.4.2.2"/>
    </reaction>
</comment>
<dbReference type="Proteomes" id="UP000026961">
    <property type="component" value="Chromosome 6"/>
</dbReference>
<evidence type="ECO:0000256" key="8">
    <source>
        <dbReference type="ARBA" id="ARBA00023277"/>
    </source>
</evidence>
<dbReference type="AlphaFoldDB" id="A0A0E0A9P6"/>
<reference evidence="14" key="2">
    <citation type="submission" date="2018-05" db="EMBL/GenBank/DDBJ databases">
        <title>OgluRS3 (Oryza glumaepatula Reference Sequence Version 3).</title>
        <authorList>
            <person name="Zhang J."/>
            <person name="Kudrna D."/>
            <person name="Lee S."/>
            <person name="Talag J."/>
            <person name="Welchert J."/>
            <person name="Wing R.A."/>
        </authorList>
    </citation>
    <scope>NUCLEOTIDE SEQUENCE [LARGE SCALE GENOMIC DNA]</scope>
</reference>
<evidence type="ECO:0000259" key="12">
    <source>
        <dbReference type="Pfam" id="PF02879"/>
    </source>
</evidence>
<keyword evidence="6" id="KW-0313">Glucose metabolism</keyword>
<feature type="domain" description="Alpha-D-phosphohexomutase alpha/beta/alpha" evidence="13">
    <location>
        <begin position="379"/>
        <end position="477"/>
    </location>
</feature>
<accession>A0A0E0A9P6</accession>
<comment type="subunit">
    <text evidence="4">Monomer.</text>
</comment>
<dbReference type="InterPro" id="IPR005846">
    <property type="entry name" value="A-D-PHexomutase_a/b/a-III"/>
</dbReference>
<dbReference type="EnsemblPlants" id="OGLUM06G16020.3">
    <property type="protein sequence ID" value="OGLUM06G16020.3"/>
    <property type="gene ID" value="OGLUM06G16020"/>
</dbReference>
<evidence type="ECO:0000256" key="6">
    <source>
        <dbReference type="ARBA" id="ARBA00022526"/>
    </source>
</evidence>
<dbReference type="FunFam" id="3.40.120.10:FF:000014">
    <property type="entry name" value="Phosphomannomutase/phosphoglucomutase isoform B"/>
    <property type="match status" value="1"/>
</dbReference>
<comment type="cofactor">
    <cofactor evidence="2">
        <name>Mg(2+)</name>
        <dbReference type="ChEBI" id="CHEBI:18420"/>
    </cofactor>
</comment>
<reference evidence="14" key="1">
    <citation type="submission" date="2015-04" db="UniProtKB">
        <authorList>
            <consortium name="EnsemblPlants"/>
        </authorList>
    </citation>
    <scope>IDENTIFICATION</scope>
</reference>
<dbReference type="Pfam" id="PF02880">
    <property type="entry name" value="PGM_PMM_III"/>
    <property type="match status" value="1"/>
</dbReference>
<evidence type="ECO:0000256" key="7">
    <source>
        <dbReference type="ARBA" id="ARBA00022553"/>
    </source>
</evidence>
<dbReference type="CDD" id="cd03089">
    <property type="entry name" value="PMM_PGM"/>
    <property type="match status" value="1"/>
</dbReference>
<dbReference type="PANTHER" id="PTHR42946">
    <property type="entry name" value="PHOSPHOHEXOSE MUTASE"/>
    <property type="match status" value="1"/>
</dbReference>
<dbReference type="Gramene" id="OGLUM06G16020.1">
    <property type="protein sequence ID" value="OGLUM06G16020.1"/>
    <property type="gene ID" value="OGLUM06G16020"/>
</dbReference>
<dbReference type="Pfam" id="PF02878">
    <property type="entry name" value="PGM_PMM_I"/>
    <property type="match status" value="1"/>
</dbReference>
<dbReference type="Pfam" id="PF02879">
    <property type="entry name" value="PGM_PMM_II"/>
    <property type="match status" value="1"/>
</dbReference>
<dbReference type="FunFam" id="3.40.120.10:FF:000022">
    <property type="entry name" value="phosphomannomutase/phosphoglucomutase isoform X1"/>
    <property type="match status" value="1"/>
</dbReference>
<evidence type="ECO:0000256" key="4">
    <source>
        <dbReference type="ARBA" id="ARBA00011245"/>
    </source>
</evidence>
<evidence type="ECO:0000256" key="5">
    <source>
        <dbReference type="ARBA" id="ARBA00012728"/>
    </source>
</evidence>
<evidence type="ECO:0000256" key="1">
    <source>
        <dbReference type="ARBA" id="ARBA00000443"/>
    </source>
</evidence>
<dbReference type="InterPro" id="IPR050060">
    <property type="entry name" value="Phosphoglucosamine_mutase"/>
</dbReference>
<dbReference type="Gramene" id="OGLUM06G16020.3">
    <property type="protein sequence ID" value="OGLUM06G16020.3"/>
    <property type="gene ID" value="OGLUM06G16020"/>
</dbReference>
<dbReference type="Gene3D" id="3.40.120.10">
    <property type="entry name" value="Alpha-D-Glucose-1,6-Bisphosphate, subunit A, domain 3"/>
    <property type="match status" value="3"/>
</dbReference>
<proteinExistence type="inferred from homology"/>
<evidence type="ECO:0000256" key="10">
    <source>
        <dbReference type="ARBA" id="ARBA00049409"/>
    </source>
</evidence>
<comment type="catalytic activity">
    <reaction evidence="10">
        <text>O-phospho-L-seryl-[protein] + alpha-D-glucose 1-phosphate = alpha-D-glucose 1,6-bisphosphate + L-seryl-[protein]</text>
        <dbReference type="Rhea" id="RHEA:68748"/>
        <dbReference type="Rhea" id="RHEA-COMP:9863"/>
        <dbReference type="Rhea" id="RHEA-COMP:11604"/>
        <dbReference type="ChEBI" id="CHEBI:29999"/>
        <dbReference type="ChEBI" id="CHEBI:58392"/>
        <dbReference type="ChEBI" id="CHEBI:58601"/>
        <dbReference type="ChEBI" id="CHEBI:83421"/>
    </reaction>
</comment>
<keyword evidence="15" id="KW-1185">Reference proteome</keyword>
<comment type="catalytic activity">
    <reaction evidence="9">
        <text>alpha-D-glucose 1,6-bisphosphate + L-seryl-[protein] = O-phospho-L-seryl-[protein] + alpha-D-glucose 6-phosphate</text>
        <dbReference type="Rhea" id="RHEA:68752"/>
        <dbReference type="Rhea" id="RHEA-COMP:9863"/>
        <dbReference type="Rhea" id="RHEA-COMP:11604"/>
        <dbReference type="ChEBI" id="CHEBI:29999"/>
        <dbReference type="ChEBI" id="CHEBI:58225"/>
        <dbReference type="ChEBI" id="CHEBI:58392"/>
        <dbReference type="ChEBI" id="CHEBI:83421"/>
    </reaction>
</comment>
<dbReference type="InterPro" id="IPR005841">
    <property type="entry name" value="Alpha-D-phosphohexomutase_SF"/>
</dbReference>
<dbReference type="InterPro" id="IPR016055">
    <property type="entry name" value="A-D-PHexomutase_a/b/a-I/II/III"/>
</dbReference>
<evidence type="ECO:0000313" key="14">
    <source>
        <dbReference type="EnsemblPlants" id="OGLUM06G16020.3"/>
    </source>
</evidence>
<keyword evidence="7" id="KW-0597">Phosphoprotein</keyword>
<dbReference type="eggNOG" id="KOG1220">
    <property type="taxonomic scope" value="Eukaryota"/>
</dbReference>
<dbReference type="FunFam" id="3.40.120.10:FF:000010">
    <property type="entry name" value="phosphomannomutase/phosphoglucomutase isoform X1"/>
    <property type="match status" value="1"/>
</dbReference>
<keyword evidence="8" id="KW-0119">Carbohydrate metabolism</keyword>
<sequence>MAATIPASPATLQPCKKNVSGSMLIRSPPRPWRRRLPQHVVIADASSSSRGLKAATGGRLETSTDAAAVAGEDGDVIRRLQNGPDVRGVALEGENGRAVDLTPLAVEVIAESFGEWLREELQQLESGRDGGEVRVSVGRDPRLSGARLGAALFAGLARAGCSVFDVGLATTPACFMSTKLPRFSYDASIMMTASHLPYTRNGLKFFMKRGGLTSGEVEGVCDRAARKYVARKMGLGGGRGMPPVVMRVDLMSAYAQHLRNIIKERVAHPTHYDTPLKGFKANKTPITEIHHYAVIVNAGNGCGGFFTWDVLEKLGADTTGSLHLEPDGKFPHHMPNPEDTTAMSLTRGAVLDHGADLGVVFDTDVDRSGVVDATGAAINGDRLIALMSAIVLDEHPGTTVVTDARTSDGLTRFIQARGGHHCLYRVGYRNVIDKGVQLNADGVETHLMMETTGHGALKENNFLDDGAYMVVKIIIEMVRMRLVGLEGSVGTLIMDLEEPAESKLMRMNILGEAKYAKQRGTQAVETFRNHIQEGKLNGWVLDDCGDCSVSQGCLVDTNDDPFDVDAYMYSRVVLGSGSPSATASNPAGHLPRFPLRHQQLHVAILGSGHRRRSSPPLPTGLNFLMSTRENWGGSTFAKSSIPGGCKSMAKDLLDRYLLTSGVNEFVDITEIHVY</sequence>
<dbReference type="InterPro" id="IPR005845">
    <property type="entry name" value="A-D-PHexomutase_a/b/a-II"/>
</dbReference>
<dbReference type="InterPro" id="IPR005844">
    <property type="entry name" value="A-D-PHexomutase_a/b/a-I"/>
</dbReference>
<dbReference type="GO" id="GO:0006006">
    <property type="term" value="P:glucose metabolic process"/>
    <property type="evidence" value="ECO:0007669"/>
    <property type="project" value="UniProtKB-KW"/>
</dbReference>